<dbReference type="Gene3D" id="3.40.50.1820">
    <property type="entry name" value="alpha/beta hydrolase"/>
    <property type="match status" value="1"/>
</dbReference>
<dbReference type="Proteomes" id="UP000240258">
    <property type="component" value="Chromosome"/>
</dbReference>
<keyword evidence="1" id="KW-0378">Hydrolase</keyword>
<gene>
    <name evidence="3" type="ORF">C4N19_10085</name>
</gene>
<evidence type="ECO:0000256" key="1">
    <source>
        <dbReference type="ARBA" id="ARBA00022801"/>
    </source>
</evidence>
<protein>
    <recommendedName>
        <fullName evidence="2">BD-FAE-like domain-containing protein</fullName>
    </recommendedName>
</protein>
<accession>A0ABM6U054</accession>
<dbReference type="PANTHER" id="PTHR48081:SF13">
    <property type="entry name" value="ALPHA_BETA HYDROLASE"/>
    <property type="match status" value="1"/>
</dbReference>
<dbReference type="InterPro" id="IPR049492">
    <property type="entry name" value="BD-FAE-like_dom"/>
</dbReference>
<dbReference type="InterPro" id="IPR029058">
    <property type="entry name" value="AB_hydrolase_fold"/>
</dbReference>
<feature type="domain" description="BD-FAE-like" evidence="2">
    <location>
        <begin position="73"/>
        <end position="274"/>
    </location>
</feature>
<dbReference type="InterPro" id="IPR050300">
    <property type="entry name" value="GDXG_lipolytic_enzyme"/>
</dbReference>
<dbReference type="SUPFAM" id="SSF53474">
    <property type="entry name" value="alpha/beta-Hydrolases"/>
    <property type="match status" value="1"/>
</dbReference>
<evidence type="ECO:0000313" key="4">
    <source>
        <dbReference type="Proteomes" id="UP000240258"/>
    </source>
</evidence>
<sequence length="314" mass="35617">MTIFFNSLSDNIIPPKNLDYVSFPKSEKKSKGMKVIKAKEDIKSISLENVVYTIKDNTPLHLNILYPSFEPSEKNKEKYPLIIYIQGSAWRKQNLGMGVGQLSRMAEKGYIIAIVEYRSSDIAIFPAQIKDTKTAIRYMLKNSEKYGVDKDKVVVWGDSSGGHTAAMVGATLNEKEYNDEDSQLDIKAIIDFYGPTDISKMNFEPSIQDHISPSSPEGELIGKVNVLENLEKVYPTVVMNHISKEKYLPPFLIIHGNKDRLVPFGQSVLLYDKLKEENKIVEFYQLDGADHGGAPFWQEDILDIVDKFIKENLK</sequence>
<reference evidence="4" key="1">
    <citation type="journal article" date="2018" name="MSphere">
        <title>Fusobacterium Genomics Using MinION and Illumina Sequencing Enables Genome Completion and Correction.</title>
        <authorList>
            <person name="Todd S.M."/>
            <person name="Settlage R.E."/>
            <person name="Lahmers K.K."/>
            <person name="Slade D.J."/>
        </authorList>
    </citation>
    <scope>NUCLEOTIDE SEQUENCE [LARGE SCALE GENOMIC DNA]</scope>
    <source>
        <strain evidence="4">ATCC 9817</strain>
    </source>
</reference>
<dbReference type="Pfam" id="PF20434">
    <property type="entry name" value="BD-FAE"/>
    <property type="match status" value="1"/>
</dbReference>
<dbReference type="EMBL" id="CP028102">
    <property type="protein sequence ID" value="AVQ20103.1"/>
    <property type="molecule type" value="Genomic_DNA"/>
</dbReference>
<keyword evidence="4" id="KW-1185">Reference proteome</keyword>
<dbReference type="PANTHER" id="PTHR48081">
    <property type="entry name" value="AB HYDROLASE SUPERFAMILY PROTEIN C4A8.06C"/>
    <property type="match status" value="1"/>
</dbReference>
<name>A0ABM6U054_FUSMR</name>
<evidence type="ECO:0000313" key="3">
    <source>
        <dbReference type="EMBL" id="AVQ20103.1"/>
    </source>
</evidence>
<proteinExistence type="predicted"/>
<evidence type="ECO:0000259" key="2">
    <source>
        <dbReference type="Pfam" id="PF20434"/>
    </source>
</evidence>
<organism evidence="3 4">
    <name type="scientific">Fusobacterium mortiferum ATCC 9817</name>
    <dbReference type="NCBI Taxonomy" id="469616"/>
    <lineage>
        <taxon>Bacteria</taxon>
        <taxon>Fusobacteriati</taxon>
        <taxon>Fusobacteriota</taxon>
        <taxon>Fusobacteriia</taxon>
        <taxon>Fusobacteriales</taxon>
        <taxon>Fusobacteriaceae</taxon>
        <taxon>Fusobacterium</taxon>
    </lineage>
</organism>